<evidence type="ECO:0000256" key="1">
    <source>
        <dbReference type="SAM" id="Phobius"/>
    </source>
</evidence>
<organism evidence="2">
    <name type="scientific">Salmonella enterica subsp. enterica serovar Ank</name>
    <dbReference type="NCBI Taxonomy" id="1173578"/>
    <lineage>
        <taxon>Bacteria</taxon>
        <taxon>Pseudomonadati</taxon>
        <taxon>Pseudomonadota</taxon>
        <taxon>Gammaproteobacteria</taxon>
        <taxon>Enterobacterales</taxon>
        <taxon>Enterobacteriaceae</taxon>
        <taxon>Salmonella</taxon>
    </lineage>
</organism>
<dbReference type="EMBL" id="DAARBX010000030">
    <property type="protein sequence ID" value="HAE1795735.1"/>
    <property type="molecule type" value="Genomic_DNA"/>
</dbReference>
<protein>
    <recommendedName>
        <fullName evidence="3">Inner membrane protein</fullName>
    </recommendedName>
</protein>
<sequence length="58" mass="6694">MLLICFTLSRSKGILLQNNCSSLVMCFGATALIAAIFHFSCDLFQRHRKERHYCRIKS</sequence>
<dbReference type="AlphaFoldDB" id="A0A727BR66"/>
<evidence type="ECO:0000313" key="2">
    <source>
        <dbReference type="EMBL" id="HAE1795735.1"/>
    </source>
</evidence>
<evidence type="ECO:0008006" key="3">
    <source>
        <dbReference type="Google" id="ProtNLM"/>
    </source>
</evidence>
<keyword evidence="1" id="KW-0812">Transmembrane</keyword>
<keyword evidence="1" id="KW-0472">Membrane</keyword>
<gene>
    <name evidence="2" type="ORF">G3V02_004539</name>
</gene>
<accession>A0A727BR66</accession>
<proteinExistence type="predicted"/>
<name>A0A727BR66_SALET</name>
<feature type="transmembrane region" description="Helical" evidence="1">
    <location>
        <begin position="22"/>
        <end position="41"/>
    </location>
</feature>
<reference evidence="2" key="1">
    <citation type="journal article" date="2018" name="Genome Biol.">
        <title>SKESA: strategic k-mer extension for scrupulous assemblies.</title>
        <authorList>
            <person name="Souvorov A."/>
            <person name="Agarwala R."/>
            <person name="Lipman D.J."/>
        </authorList>
    </citation>
    <scope>NUCLEOTIDE SEQUENCE</scope>
    <source>
        <strain evidence="2">BCW_2640</strain>
    </source>
</reference>
<keyword evidence="1" id="KW-1133">Transmembrane helix</keyword>
<reference evidence="2" key="2">
    <citation type="submission" date="2018-07" db="EMBL/GenBank/DDBJ databases">
        <authorList>
            <consortium name="NCBI Pathogen Detection Project"/>
        </authorList>
    </citation>
    <scope>NUCLEOTIDE SEQUENCE</scope>
    <source>
        <strain evidence="2">BCW_2640</strain>
    </source>
</reference>
<comment type="caution">
    <text evidence="2">The sequence shown here is derived from an EMBL/GenBank/DDBJ whole genome shotgun (WGS) entry which is preliminary data.</text>
</comment>